<evidence type="ECO:0000256" key="5">
    <source>
        <dbReference type="ARBA" id="ARBA00022723"/>
    </source>
</evidence>
<dbReference type="EMBL" id="CAMPGE010014009">
    <property type="protein sequence ID" value="CAI2372709.1"/>
    <property type="molecule type" value="Genomic_DNA"/>
</dbReference>
<sequence>MKLRSRTKAAKQEAAKNTSKVEEPEVSKTHKKKAPTGKKSRKNKVSLSQNQAKKGLFDDIPVKLSKNSSYTKKKAPLPEIEEIKDPQRMCKHDTDAAKLTKWRDITILELSEILKEERKHHKDVDEEEICPICRCELYDDIFKLSEKEIKEIHEKQLKDPDSINVVKFKNCPNHFYHKECTDYMVQYSDESTGGGLFSQSTTIKKAQYLKCAVCSMIYGEFIGDSPPGKMSWELYNKGQYPCEGYEKTGTYVINYSFWDGVRKGVNYRGTRRIAYIPDTPEGREVLFLLIKSFKRKVTFTVGDSVTTGRSNVVVWNSIHHKTNTCGGTMTYGYPDPTYFNRVKLEMADKGILLEEGEDPETVSKRGTVQI</sequence>
<dbReference type="InterPro" id="IPR039399">
    <property type="entry name" value="Deltex_C_sf"/>
</dbReference>
<feature type="region of interest" description="Disordered" evidence="6">
    <location>
        <begin position="1"/>
        <end position="54"/>
    </location>
</feature>
<evidence type="ECO:0000256" key="3">
    <source>
        <dbReference type="ARBA" id="ARBA00012483"/>
    </source>
</evidence>
<dbReference type="AlphaFoldDB" id="A0AAD2CVF6"/>
<dbReference type="EC" id="2.3.2.27" evidence="3"/>
<dbReference type="GO" id="GO:0016567">
    <property type="term" value="P:protein ubiquitination"/>
    <property type="evidence" value="ECO:0007669"/>
    <property type="project" value="InterPro"/>
</dbReference>
<dbReference type="Proteomes" id="UP001295684">
    <property type="component" value="Unassembled WGS sequence"/>
</dbReference>
<keyword evidence="9" id="KW-1185">Reference proteome</keyword>
<keyword evidence="5" id="KW-0479">Metal-binding</keyword>
<comment type="catalytic activity">
    <reaction evidence="1">
        <text>S-ubiquitinyl-[E2 ubiquitin-conjugating enzyme]-L-cysteine + [acceptor protein]-L-lysine = [E2 ubiquitin-conjugating enzyme]-L-cysteine + N(6)-ubiquitinyl-[acceptor protein]-L-lysine.</text>
        <dbReference type="EC" id="2.3.2.27"/>
    </reaction>
</comment>
<evidence type="ECO:0000313" key="9">
    <source>
        <dbReference type="Proteomes" id="UP001295684"/>
    </source>
</evidence>
<evidence type="ECO:0000256" key="4">
    <source>
        <dbReference type="ARBA" id="ARBA00022679"/>
    </source>
</evidence>
<dbReference type="Gene3D" id="3.30.390.130">
    <property type="match status" value="1"/>
</dbReference>
<proteinExistence type="predicted"/>
<evidence type="ECO:0000259" key="7">
    <source>
        <dbReference type="Pfam" id="PF18102"/>
    </source>
</evidence>
<accession>A0AAD2CVF6</accession>
<evidence type="ECO:0000256" key="6">
    <source>
        <dbReference type="SAM" id="MobiDB-lite"/>
    </source>
</evidence>
<dbReference type="InterPro" id="IPR039398">
    <property type="entry name" value="Deltex_fam"/>
</dbReference>
<comment type="pathway">
    <text evidence="2">Protein modification; protein ubiquitination.</text>
</comment>
<feature type="domain" description="Deltex C-terminal" evidence="7">
    <location>
        <begin position="223"/>
        <end position="351"/>
    </location>
</feature>
<dbReference type="GO" id="GO:0007219">
    <property type="term" value="P:Notch signaling pathway"/>
    <property type="evidence" value="ECO:0007669"/>
    <property type="project" value="InterPro"/>
</dbReference>
<reference evidence="8" key="1">
    <citation type="submission" date="2023-07" db="EMBL/GenBank/DDBJ databases">
        <authorList>
            <consortium name="AG Swart"/>
            <person name="Singh M."/>
            <person name="Singh A."/>
            <person name="Seah K."/>
            <person name="Emmerich C."/>
        </authorList>
    </citation>
    <scope>NUCLEOTIDE SEQUENCE</scope>
    <source>
        <strain evidence="8">DP1</strain>
    </source>
</reference>
<feature type="compositionally biased region" description="Basic residues" evidence="6">
    <location>
        <begin position="29"/>
        <end position="44"/>
    </location>
</feature>
<dbReference type="GO" id="GO:0046872">
    <property type="term" value="F:metal ion binding"/>
    <property type="evidence" value="ECO:0007669"/>
    <property type="project" value="UniProtKB-KW"/>
</dbReference>
<evidence type="ECO:0000313" key="8">
    <source>
        <dbReference type="EMBL" id="CAI2372709.1"/>
    </source>
</evidence>
<name>A0AAD2CVF6_EUPCR</name>
<organism evidence="8 9">
    <name type="scientific">Euplotes crassus</name>
    <dbReference type="NCBI Taxonomy" id="5936"/>
    <lineage>
        <taxon>Eukaryota</taxon>
        <taxon>Sar</taxon>
        <taxon>Alveolata</taxon>
        <taxon>Ciliophora</taxon>
        <taxon>Intramacronucleata</taxon>
        <taxon>Spirotrichea</taxon>
        <taxon>Hypotrichia</taxon>
        <taxon>Euplotida</taxon>
        <taxon>Euplotidae</taxon>
        <taxon>Moneuplotes</taxon>
    </lineage>
</organism>
<keyword evidence="4" id="KW-0808">Transferase</keyword>
<gene>
    <name evidence="8" type="ORF">ECRASSUSDP1_LOCUS14041</name>
</gene>
<dbReference type="PANTHER" id="PTHR12622">
    <property type="entry name" value="DELTEX-RELATED"/>
    <property type="match status" value="1"/>
</dbReference>
<dbReference type="Pfam" id="PF18102">
    <property type="entry name" value="DTC"/>
    <property type="match status" value="1"/>
</dbReference>
<comment type="caution">
    <text evidence="8">The sequence shown here is derived from an EMBL/GenBank/DDBJ whole genome shotgun (WGS) entry which is preliminary data.</text>
</comment>
<protein>
    <recommendedName>
        <fullName evidence="3">RING-type E3 ubiquitin transferase</fullName>
        <ecNumber evidence="3">2.3.2.27</ecNumber>
    </recommendedName>
</protein>
<dbReference type="GO" id="GO:0061630">
    <property type="term" value="F:ubiquitin protein ligase activity"/>
    <property type="evidence" value="ECO:0007669"/>
    <property type="project" value="UniProtKB-EC"/>
</dbReference>
<dbReference type="InterPro" id="IPR039396">
    <property type="entry name" value="Deltex_C"/>
</dbReference>
<evidence type="ECO:0000256" key="1">
    <source>
        <dbReference type="ARBA" id="ARBA00000900"/>
    </source>
</evidence>
<feature type="compositionally biased region" description="Basic and acidic residues" evidence="6">
    <location>
        <begin position="10"/>
        <end position="28"/>
    </location>
</feature>
<dbReference type="CDD" id="cd09633">
    <property type="entry name" value="Deltex_C"/>
    <property type="match status" value="1"/>
</dbReference>
<evidence type="ECO:0000256" key="2">
    <source>
        <dbReference type="ARBA" id="ARBA00004906"/>
    </source>
</evidence>